<reference evidence="3 4" key="1">
    <citation type="journal article" date="2018" name="IMA Fungus">
        <title>IMA Genome-F 9: Draft genome sequence of Annulohypoxylon stygium, Aspergillus mulundensis, Berkeleyomyces basicola (syn. Thielaviopsis basicola), Ceratocystis smalleyi, two Cercospora beticola strains, Coleophoma cylindrospora, Fusarium fracticaudum, Phialophora cf. hyalina, and Morchella septimelata.</title>
        <authorList>
            <person name="Wingfield B.D."/>
            <person name="Bills G.F."/>
            <person name="Dong Y."/>
            <person name="Huang W."/>
            <person name="Nel W.J."/>
            <person name="Swalarsk-Parry B.S."/>
            <person name="Vaghefi N."/>
            <person name="Wilken P.M."/>
            <person name="An Z."/>
            <person name="de Beer Z.W."/>
            <person name="De Vos L."/>
            <person name="Chen L."/>
            <person name="Duong T.A."/>
            <person name="Gao Y."/>
            <person name="Hammerbacher A."/>
            <person name="Kikkert J.R."/>
            <person name="Li Y."/>
            <person name="Li H."/>
            <person name="Li K."/>
            <person name="Li Q."/>
            <person name="Liu X."/>
            <person name="Ma X."/>
            <person name="Naidoo K."/>
            <person name="Pethybridge S.J."/>
            <person name="Sun J."/>
            <person name="Steenkamp E.T."/>
            <person name="van der Nest M.A."/>
            <person name="van Wyk S."/>
            <person name="Wingfield M.J."/>
            <person name="Xiong C."/>
            <person name="Yue Q."/>
            <person name="Zhang X."/>
        </authorList>
    </citation>
    <scope>NUCLEOTIDE SEQUENCE [LARGE SCALE GENOMIC DNA]</scope>
    <source>
        <strain evidence="3 4">BP5796</strain>
    </source>
</reference>
<sequence>MPTGRPIWYSVCGYHRYHRYLDAFHVPLNPARSDGRIGGGVPSKHDIRLGDVVVSQPFGKYGGVVQHDLGKIVTQGQMRRTGFLNAPPPLLLNAISRVRANHLQGRIDFTRYSAAFHGLPQFDRHAAGPDKLFEATYEHKRGETCESCTKVVIRPTRTGQEVLIHYGTIASGNQVIKDGATRDRISSELGDVLCFEMEGAGLMNSFPCLVIRGICDYADIHKNKKWQGYAAATAASFAKEVLSVIPMPSKFDFTTLSTAEGASFDSRDEEHNATCLENTRTELRCQIAEWADSEHGKCIFWLNGMAGTGKSTIARTVARSFKDNRQLGASFFFKRGEGDRGNATRFFTTIVTNLIMRIPDLAQHVENALRDEPDILDLQ</sequence>
<protein>
    <recommendedName>
        <fullName evidence="2">Nephrocystin 3-like N-terminal domain-containing protein</fullName>
    </recommendedName>
</protein>
<name>A0A3D8QL11_9HELO</name>
<proteinExistence type="predicted"/>
<dbReference type="OrthoDB" id="674604at2759"/>
<dbReference type="GO" id="GO:0003824">
    <property type="term" value="F:catalytic activity"/>
    <property type="evidence" value="ECO:0007669"/>
    <property type="project" value="InterPro"/>
</dbReference>
<dbReference type="Gene3D" id="3.40.50.1580">
    <property type="entry name" value="Nucleoside phosphorylase domain"/>
    <property type="match status" value="1"/>
</dbReference>
<dbReference type="InterPro" id="IPR056884">
    <property type="entry name" value="NPHP3-like_N"/>
</dbReference>
<feature type="domain" description="Nephrocystin 3-like N-terminal" evidence="2">
    <location>
        <begin position="286"/>
        <end position="372"/>
    </location>
</feature>
<keyword evidence="1" id="KW-0677">Repeat</keyword>
<dbReference type="PANTHER" id="PTHR46082">
    <property type="entry name" value="ATP/GTP-BINDING PROTEIN-RELATED"/>
    <property type="match status" value="1"/>
</dbReference>
<gene>
    <name evidence="3" type="ORF">BP5796_10805</name>
</gene>
<dbReference type="EMBL" id="PDLN01000017">
    <property type="protein sequence ID" value="RDW62503.1"/>
    <property type="molecule type" value="Genomic_DNA"/>
</dbReference>
<dbReference type="SUPFAM" id="SSF53167">
    <property type="entry name" value="Purine and uridine phosphorylases"/>
    <property type="match status" value="1"/>
</dbReference>
<dbReference type="PANTHER" id="PTHR46082:SF11">
    <property type="entry name" value="AAA+ ATPASE DOMAIN-CONTAINING PROTEIN-RELATED"/>
    <property type="match status" value="1"/>
</dbReference>
<dbReference type="Gene3D" id="3.40.50.300">
    <property type="entry name" value="P-loop containing nucleotide triphosphate hydrolases"/>
    <property type="match status" value="1"/>
</dbReference>
<organism evidence="3 4">
    <name type="scientific">Coleophoma crateriformis</name>
    <dbReference type="NCBI Taxonomy" id="565419"/>
    <lineage>
        <taxon>Eukaryota</taxon>
        <taxon>Fungi</taxon>
        <taxon>Dikarya</taxon>
        <taxon>Ascomycota</taxon>
        <taxon>Pezizomycotina</taxon>
        <taxon>Leotiomycetes</taxon>
        <taxon>Helotiales</taxon>
        <taxon>Dermateaceae</taxon>
        <taxon>Coleophoma</taxon>
    </lineage>
</organism>
<evidence type="ECO:0000256" key="1">
    <source>
        <dbReference type="ARBA" id="ARBA00022737"/>
    </source>
</evidence>
<dbReference type="InterPro" id="IPR053137">
    <property type="entry name" value="NLR-like"/>
</dbReference>
<dbReference type="SUPFAM" id="SSF52540">
    <property type="entry name" value="P-loop containing nucleoside triphosphate hydrolases"/>
    <property type="match status" value="1"/>
</dbReference>
<comment type="caution">
    <text evidence="3">The sequence shown here is derived from an EMBL/GenBank/DDBJ whole genome shotgun (WGS) entry which is preliminary data.</text>
</comment>
<dbReference type="AlphaFoldDB" id="A0A3D8QL11"/>
<keyword evidence="4" id="KW-1185">Reference proteome</keyword>
<dbReference type="InterPro" id="IPR035994">
    <property type="entry name" value="Nucleoside_phosphorylase_sf"/>
</dbReference>
<dbReference type="InterPro" id="IPR027417">
    <property type="entry name" value="P-loop_NTPase"/>
</dbReference>
<evidence type="ECO:0000259" key="2">
    <source>
        <dbReference type="Pfam" id="PF24883"/>
    </source>
</evidence>
<evidence type="ECO:0000313" key="3">
    <source>
        <dbReference type="EMBL" id="RDW62503.1"/>
    </source>
</evidence>
<dbReference type="Proteomes" id="UP000256328">
    <property type="component" value="Unassembled WGS sequence"/>
</dbReference>
<evidence type="ECO:0000313" key="4">
    <source>
        <dbReference type="Proteomes" id="UP000256328"/>
    </source>
</evidence>
<dbReference type="Pfam" id="PF24883">
    <property type="entry name" value="NPHP3_N"/>
    <property type="match status" value="1"/>
</dbReference>
<accession>A0A3D8QL11</accession>
<dbReference type="GO" id="GO:0009116">
    <property type="term" value="P:nucleoside metabolic process"/>
    <property type="evidence" value="ECO:0007669"/>
    <property type="project" value="InterPro"/>
</dbReference>